<dbReference type="AlphaFoldDB" id="A0A5B7F651"/>
<keyword evidence="2" id="KW-1185">Reference proteome</keyword>
<evidence type="ECO:0000313" key="1">
    <source>
        <dbReference type="EMBL" id="MPC41007.1"/>
    </source>
</evidence>
<proteinExistence type="predicted"/>
<name>A0A5B7F651_PORTR</name>
<sequence>MSYKHPSNTQNSQSMHSTFQRLVMLDLAHFVTQACTSGGLVGHQVRLDSHLQPVYKQDN</sequence>
<evidence type="ECO:0000313" key="2">
    <source>
        <dbReference type="Proteomes" id="UP000324222"/>
    </source>
</evidence>
<comment type="caution">
    <text evidence="1">The sequence shown here is derived from an EMBL/GenBank/DDBJ whole genome shotgun (WGS) entry which is preliminary data.</text>
</comment>
<dbReference type="Proteomes" id="UP000324222">
    <property type="component" value="Unassembled WGS sequence"/>
</dbReference>
<protein>
    <submittedName>
        <fullName evidence="1">Uncharacterized protein</fullName>
    </submittedName>
</protein>
<dbReference type="EMBL" id="VSRR010004889">
    <property type="protein sequence ID" value="MPC41007.1"/>
    <property type="molecule type" value="Genomic_DNA"/>
</dbReference>
<reference evidence="1 2" key="1">
    <citation type="submission" date="2019-05" db="EMBL/GenBank/DDBJ databases">
        <title>Another draft genome of Portunus trituberculatus and its Hox gene families provides insights of decapod evolution.</title>
        <authorList>
            <person name="Jeong J.-H."/>
            <person name="Song I."/>
            <person name="Kim S."/>
            <person name="Choi T."/>
            <person name="Kim D."/>
            <person name="Ryu S."/>
            <person name="Kim W."/>
        </authorList>
    </citation>
    <scope>NUCLEOTIDE SEQUENCE [LARGE SCALE GENOMIC DNA]</scope>
    <source>
        <tissue evidence="1">Muscle</tissue>
    </source>
</reference>
<accession>A0A5B7F651</accession>
<gene>
    <name evidence="1" type="ORF">E2C01_034587</name>
</gene>
<organism evidence="1 2">
    <name type="scientific">Portunus trituberculatus</name>
    <name type="common">Swimming crab</name>
    <name type="synonym">Neptunus trituberculatus</name>
    <dbReference type="NCBI Taxonomy" id="210409"/>
    <lineage>
        <taxon>Eukaryota</taxon>
        <taxon>Metazoa</taxon>
        <taxon>Ecdysozoa</taxon>
        <taxon>Arthropoda</taxon>
        <taxon>Crustacea</taxon>
        <taxon>Multicrustacea</taxon>
        <taxon>Malacostraca</taxon>
        <taxon>Eumalacostraca</taxon>
        <taxon>Eucarida</taxon>
        <taxon>Decapoda</taxon>
        <taxon>Pleocyemata</taxon>
        <taxon>Brachyura</taxon>
        <taxon>Eubrachyura</taxon>
        <taxon>Portunoidea</taxon>
        <taxon>Portunidae</taxon>
        <taxon>Portuninae</taxon>
        <taxon>Portunus</taxon>
    </lineage>
</organism>